<proteinExistence type="predicted"/>
<gene>
    <name evidence="2" type="ORF">TM448A02145_0005</name>
</gene>
<dbReference type="InterPro" id="IPR031939">
    <property type="entry name" value="Adhesin_E-like"/>
</dbReference>
<dbReference type="AlphaFoldDB" id="A0A6H1ZW75"/>
<organism evidence="2">
    <name type="scientific">viral metagenome</name>
    <dbReference type="NCBI Taxonomy" id="1070528"/>
    <lineage>
        <taxon>unclassified sequences</taxon>
        <taxon>metagenomes</taxon>
        <taxon>organismal metagenomes</taxon>
    </lineage>
</organism>
<accession>A0A6H1ZW75</accession>
<reference evidence="2" key="1">
    <citation type="submission" date="2020-03" db="EMBL/GenBank/DDBJ databases">
        <title>The deep terrestrial virosphere.</title>
        <authorList>
            <person name="Holmfeldt K."/>
            <person name="Nilsson E."/>
            <person name="Simone D."/>
            <person name="Lopez-Fernandez M."/>
            <person name="Wu X."/>
            <person name="de Brujin I."/>
            <person name="Lundin D."/>
            <person name="Andersson A."/>
            <person name="Bertilsson S."/>
            <person name="Dopson M."/>
        </authorList>
    </citation>
    <scope>NUCLEOTIDE SEQUENCE</scope>
    <source>
        <strain evidence="2">TM448A02145</strain>
    </source>
</reference>
<evidence type="ECO:0000259" key="1">
    <source>
        <dbReference type="Pfam" id="PF16747"/>
    </source>
</evidence>
<dbReference type="EMBL" id="MT144265">
    <property type="protein sequence ID" value="QJA51460.1"/>
    <property type="molecule type" value="Genomic_DNA"/>
</dbReference>
<name>A0A6H1ZW75_9ZZZZ</name>
<sequence>MLLLREMDCEQRRTRIIAASSYSGTNLTGRHTDHNSSPSEREWVYDRPGMLGAAQTAAACDGQFFLRDLLAD</sequence>
<evidence type="ECO:0000313" key="2">
    <source>
        <dbReference type="EMBL" id="QJA51460.1"/>
    </source>
</evidence>
<dbReference type="Pfam" id="PF16747">
    <property type="entry name" value="Adhesin_E"/>
    <property type="match status" value="1"/>
</dbReference>
<protein>
    <recommendedName>
        <fullName evidence="1">Surface-adhesin protein E-like domain-containing protein</fullName>
    </recommendedName>
</protein>
<feature type="domain" description="Surface-adhesin protein E-like" evidence="1">
    <location>
        <begin position="4"/>
        <end position="60"/>
    </location>
</feature>